<gene>
    <name evidence="2" type="ORF">SmJEL517_g00542</name>
</gene>
<dbReference type="RefSeq" id="XP_031027402.1">
    <property type="nucleotide sequence ID" value="XM_031166471.1"/>
</dbReference>
<protein>
    <recommendedName>
        <fullName evidence="1">Serine aminopeptidase S33 domain-containing protein</fullName>
    </recommendedName>
</protein>
<dbReference type="SUPFAM" id="SSF53474">
    <property type="entry name" value="alpha/beta-Hydrolases"/>
    <property type="match status" value="1"/>
</dbReference>
<sequence>MSKTETKHTILNRDGLKLIGFLESKNTGLNIDDGKGQKLVLINHGVYANKNWGFFRELAASLPYPSYRTDFRGEGESEGELGYGSYQEDVDDLEIIVAYLRERNWNVYGMIGHSRGGNISLFYAQRHPHSLRFVCTVSARFYFRDGFLRKHGGADGEDMKSLKEQGYFIMNMRARGAIRPFRISPVEWNKLMNSDDAVREARNLPKTLPVFLQHGAADETVLVSDIANFASLIPNASVKLILGGDHFFGNKAHASEAVKNIVEWIQYNETSLRVFWRTFGEERRLLKIEGVPNARDVGGYPCGPSKIVRWGRIFRTGSVHEVTETGTKTLLALGVKTIFDLRSIPEVQNNGVADLSSLGITRVQCPVFEMEDYSPEALAIRWGQYSKGPDGFSQVYTMMSSKGATAYRQYYRHLLEKDTPCIIHCSAGKDRVGTGIALLLSFLGVDDDIVARDYAMSAVIEGRDRDENVLKDFMVRYKAQTGTEIDMQGASNMLGTNPASMLGALKGIRAKYGSLQQYFVNEIGFTKAECDKLREKLLVAPPEMPASFRALI</sequence>
<dbReference type="EMBL" id="QEAO01000002">
    <property type="protein sequence ID" value="TPX37491.1"/>
    <property type="molecule type" value="Genomic_DNA"/>
</dbReference>
<dbReference type="InterPro" id="IPR029058">
    <property type="entry name" value="AB_hydrolase_fold"/>
</dbReference>
<accession>A0A507CDB4</accession>
<dbReference type="Pfam" id="PF12146">
    <property type="entry name" value="Hydrolase_4"/>
    <property type="match status" value="1"/>
</dbReference>
<proteinExistence type="predicted"/>
<dbReference type="PANTHER" id="PTHR42886:SF53">
    <property type="entry name" value="ALPHA_BETA-HYDROLASES SUPERFAMILY PROTEIN"/>
    <property type="match status" value="1"/>
</dbReference>
<dbReference type="GeneID" id="42001768"/>
<keyword evidence="3" id="KW-1185">Reference proteome</keyword>
<dbReference type="SUPFAM" id="SSF52799">
    <property type="entry name" value="(Phosphotyrosine protein) phosphatases II"/>
    <property type="match status" value="1"/>
</dbReference>
<dbReference type="PANTHER" id="PTHR42886">
    <property type="entry name" value="RE40534P-RELATED"/>
    <property type="match status" value="1"/>
</dbReference>
<evidence type="ECO:0000313" key="2">
    <source>
        <dbReference type="EMBL" id="TPX37491.1"/>
    </source>
</evidence>
<name>A0A507CDB4_9FUNG</name>
<feature type="domain" description="Serine aminopeptidase S33" evidence="1">
    <location>
        <begin position="37"/>
        <end position="146"/>
    </location>
</feature>
<dbReference type="Gene3D" id="3.90.190.10">
    <property type="entry name" value="Protein tyrosine phosphatase superfamily"/>
    <property type="match status" value="1"/>
</dbReference>
<dbReference type="STRING" id="1806994.A0A507CDB4"/>
<comment type="caution">
    <text evidence="2">The sequence shown here is derived from an EMBL/GenBank/DDBJ whole genome shotgun (WGS) entry which is preliminary data.</text>
</comment>
<reference evidence="2 3" key="1">
    <citation type="journal article" date="2019" name="Sci. Rep.">
        <title>Comparative genomics of chytrid fungi reveal insights into the obligate biotrophic and pathogenic lifestyle of Synchytrium endobioticum.</title>
        <authorList>
            <person name="van de Vossenberg B.T.L.H."/>
            <person name="Warris S."/>
            <person name="Nguyen H.D.T."/>
            <person name="van Gent-Pelzer M.P.E."/>
            <person name="Joly D.L."/>
            <person name="van de Geest H.C."/>
            <person name="Bonants P.J.M."/>
            <person name="Smith D.S."/>
            <person name="Levesque C.A."/>
            <person name="van der Lee T.A.J."/>
        </authorList>
    </citation>
    <scope>NUCLEOTIDE SEQUENCE [LARGE SCALE GENOMIC DNA]</scope>
    <source>
        <strain evidence="2 3">JEL517</strain>
    </source>
</reference>
<dbReference type="AlphaFoldDB" id="A0A507CDB4"/>
<dbReference type="Proteomes" id="UP000319731">
    <property type="component" value="Unassembled WGS sequence"/>
</dbReference>
<dbReference type="OrthoDB" id="9988524at2759"/>
<dbReference type="InterPro" id="IPR026893">
    <property type="entry name" value="Tyr/Ser_Pase_IphP-type"/>
</dbReference>
<evidence type="ECO:0000259" key="1">
    <source>
        <dbReference type="Pfam" id="PF12146"/>
    </source>
</evidence>
<dbReference type="Pfam" id="PF13350">
    <property type="entry name" value="Y_phosphatase3"/>
    <property type="match status" value="1"/>
</dbReference>
<evidence type="ECO:0000313" key="3">
    <source>
        <dbReference type="Proteomes" id="UP000319731"/>
    </source>
</evidence>
<dbReference type="InterPro" id="IPR022742">
    <property type="entry name" value="Hydrolase_4"/>
</dbReference>
<dbReference type="InterPro" id="IPR029021">
    <property type="entry name" value="Prot-tyrosine_phosphatase-like"/>
</dbReference>
<organism evidence="2 3">
    <name type="scientific">Synchytrium microbalum</name>
    <dbReference type="NCBI Taxonomy" id="1806994"/>
    <lineage>
        <taxon>Eukaryota</taxon>
        <taxon>Fungi</taxon>
        <taxon>Fungi incertae sedis</taxon>
        <taxon>Chytridiomycota</taxon>
        <taxon>Chytridiomycota incertae sedis</taxon>
        <taxon>Chytridiomycetes</taxon>
        <taxon>Synchytriales</taxon>
        <taxon>Synchytriaceae</taxon>
        <taxon>Synchytrium</taxon>
    </lineage>
</organism>
<dbReference type="GO" id="GO:0004721">
    <property type="term" value="F:phosphoprotein phosphatase activity"/>
    <property type="evidence" value="ECO:0007669"/>
    <property type="project" value="InterPro"/>
</dbReference>
<dbReference type="Gene3D" id="3.40.50.1820">
    <property type="entry name" value="alpha/beta hydrolase"/>
    <property type="match status" value="1"/>
</dbReference>